<dbReference type="STRING" id="97972.A0A2V1D8W0"/>
<dbReference type="Gene3D" id="3.40.462.20">
    <property type="match status" value="1"/>
</dbReference>
<dbReference type="Pfam" id="PF01565">
    <property type="entry name" value="FAD_binding_4"/>
    <property type="match status" value="1"/>
</dbReference>
<feature type="domain" description="FAD-binding PCMH-type" evidence="6">
    <location>
        <begin position="34"/>
        <end position="206"/>
    </location>
</feature>
<evidence type="ECO:0000259" key="6">
    <source>
        <dbReference type="PROSITE" id="PS51387"/>
    </source>
</evidence>
<dbReference type="PANTHER" id="PTHR42973:SF9">
    <property type="entry name" value="FAD-BINDING PCMH-TYPE DOMAIN-CONTAINING PROTEIN-RELATED"/>
    <property type="match status" value="1"/>
</dbReference>
<evidence type="ECO:0000313" key="7">
    <source>
        <dbReference type="EMBL" id="PVH94492.1"/>
    </source>
</evidence>
<keyword evidence="5" id="KW-0560">Oxidoreductase</keyword>
<dbReference type="InterPro" id="IPR016169">
    <property type="entry name" value="FAD-bd_PCMH_sub2"/>
</dbReference>
<comment type="similarity">
    <text evidence="2">Belongs to the oxygen-dependent FAD-linked oxidoreductase family.</text>
</comment>
<dbReference type="AlphaFoldDB" id="A0A2V1D8W0"/>
<dbReference type="InterPro" id="IPR050416">
    <property type="entry name" value="FAD-linked_Oxidoreductase"/>
</dbReference>
<evidence type="ECO:0000256" key="5">
    <source>
        <dbReference type="ARBA" id="ARBA00023002"/>
    </source>
</evidence>
<name>A0A2V1D8W0_9PLEO</name>
<dbReference type="InterPro" id="IPR036318">
    <property type="entry name" value="FAD-bd_PCMH-like_sf"/>
</dbReference>
<dbReference type="GO" id="GO:0016491">
    <property type="term" value="F:oxidoreductase activity"/>
    <property type="evidence" value="ECO:0007669"/>
    <property type="project" value="UniProtKB-KW"/>
</dbReference>
<dbReference type="PANTHER" id="PTHR42973">
    <property type="entry name" value="BINDING OXIDOREDUCTASE, PUTATIVE (AFU_ORTHOLOGUE AFUA_1G17690)-RELATED"/>
    <property type="match status" value="1"/>
</dbReference>
<dbReference type="GO" id="GO:0071949">
    <property type="term" value="F:FAD binding"/>
    <property type="evidence" value="ECO:0007669"/>
    <property type="project" value="InterPro"/>
</dbReference>
<evidence type="ECO:0000313" key="8">
    <source>
        <dbReference type="Proteomes" id="UP000244855"/>
    </source>
</evidence>
<evidence type="ECO:0000256" key="1">
    <source>
        <dbReference type="ARBA" id="ARBA00001974"/>
    </source>
</evidence>
<sequence>MANNRPELGLSPATQISLLDSNSSAPATMRWTTHNAPTFAVHARPATVADVQAIVRTATQLGAPFLTIGGSHGFPVTLGNLNDGIALDLSALKQVKVDIEKDTVTVGGSVTFGELLGPVAAAGREIQTGLLPCVGTVGATLGGGVGRYAGLHGMMLDALQSALLVTATGDLMTVSRSSNADLFWGLRGAGFNYGIVVEAVYSVYKVTSPTVMNADFLIPLNQSAAVTRFFKLYESVMPAELSIIAAAANNAQFGGPAILLSVVYVGPLETGKTYLKPLLESITPTLQNVTSIPWDQVSSQSFFASASSSCVKGINRNVYGAGVRNFDVPTFDNFFAKIGDFYQRYPGAAGTVFFIERFATQGVQAVPDDATAYPHRDINTHLLFTYAYEDRSLESQVTKFAEDLRDSFVPTSGFATPKVYVNYGHGDESRETLFGERKLQRLRALKKRFDSHNVFSLYHPL</sequence>
<accession>A0A2V1D8W0</accession>
<organism evidence="7 8">
    <name type="scientific">Periconia macrospinosa</name>
    <dbReference type="NCBI Taxonomy" id="97972"/>
    <lineage>
        <taxon>Eukaryota</taxon>
        <taxon>Fungi</taxon>
        <taxon>Dikarya</taxon>
        <taxon>Ascomycota</taxon>
        <taxon>Pezizomycotina</taxon>
        <taxon>Dothideomycetes</taxon>
        <taxon>Pleosporomycetidae</taxon>
        <taxon>Pleosporales</taxon>
        <taxon>Massarineae</taxon>
        <taxon>Periconiaceae</taxon>
        <taxon>Periconia</taxon>
    </lineage>
</organism>
<dbReference type="Proteomes" id="UP000244855">
    <property type="component" value="Unassembled WGS sequence"/>
</dbReference>
<dbReference type="PROSITE" id="PS51387">
    <property type="entry name" value="FAD_PCMH"/>
    <property type="match status" value="1"/>
</dbReference>
<reference evidence="7 8" key="1">
    <citation type="journal article" date="2018" name="Sci. Rep.">
        <title>Comparative genomics provides insights into the lifestyle and reveals functional heterogeneity of dark septate endophytic fungi.</title>
        <authorList>
            <person name="Knapp D.G."/>
            <person name="Nemeth J.B."/>
            <person name="Barry K."/>
            <person name="Hainaut M."/>
            <person name="Henrissat B."/>
            <person name="Johnson J."/>
            <person name="Kuo A."/>
            <person name="Lim J.H.P."/>
            <person name="Lipzen A."/>
            <person name="Nolan M."/>
            <person name="Ohm R.A."/>
            <person name="Tamas L."/>
            <person name="Grigoriev I.V."/>
            <person name="Spatafora J.W."/>
            <person name="Nagy L.G."/>
            <person name="Kovacs G.M."/>
        </authorList>
    </citation>
    <scope>NUCLEOTIDE SEQUENCE [LARGE SCALE GENOMIC DNA]</scope>
    <source>
        <strain evidence="7 8">DSE2036</strain>
    </source>
</reference>
<keyword evidence="3" id="KW-0285">Flavoprotein</keyword>
<dbReference type="SUPFAM" id="SSF55103">
    <property type="entry name" value="FAD-linked oxidases, C-terminal domain"/>
    <property type="match status" value="1"/>
</dbReference>
<dbReference type="SUPFAM" id="SSF56176">
    <property type="entry name" value="FAD-binding/transporter-associated domain-like"/>
    <property type="match status" value="1"/>
</dbReference>
<evidence type="ECO:0000256" key="4">
    <source>
        <dbReference type="ARBA" id="ARBA00022827"/>
    </source>
</evidence>
<dbReference type="EMBL" id="KZ805532">
    <property type="protein sequence ID" value="PVH94492.1"/>
    <property type="molecule type" value="Genomic_DNA"/>
</dbReference>
<keyword evidence="8" id="KW-1185">Reference proteome</keyword>
<dbReference type="Gene3D" id="3.30.465.10">
    <property type="match status" value="1"/>
</dbReference>
<evidence type="ECO:0000256" key="3">
    <source>
        <dbReference type="ARBA" id="ARBA00022630"/>
    </source>
</evidence>
<gene>
    <name evidence="7" type="ORF">DM02DRAFT_721261</name>
</gene>
<dbReference type="InterPro" id="IPR012951">
    <property type="entry name" value="BBE"/>
</dbReference>
<evidence type="ECO:0000256" key="2">
    <source>
        <dbReference type="ARBA" id="ARBA00005466"/>
    </source>
</evidence>
<dbReference type="OrthoDB" id="415825at2759"/>
<dbReference type="InterPro" id="IPR016166">
    <property type="entry name" value="FAD-bd_PCMH"/>
</dbReference>
<comment type="cofactor">
    <cofactor evidence="1">
        <name>FAD</name>
        <dbReference type="ChEBI" id="CHEBI:57692"/>
    </cofactor>
</comment>
<dbReference type="Pfam" id="PF08031">
    <property type="entry name" value="BBE"/>
    <property type="match status" value="1"/>
</dbReference>
<proteinExistence type="inferred from homology"/>
<keyword evidence="4" id="KW-0274">FAD</keyword>
<dbReference type="InterPro" id="IPR016164">
    <property type="entry name" value="FAD-linked_Oxase-like_C"/>
</dbReference>
<dbReference type="InterPro" id="IPR006094">
    <property type="entry name" value="Oxid_FAD_bind_N"/>
</dbReference>
<protein>
    <submittedName>
        <fullName evidence="7">FAD-binding domain-containing protein</fullName>
    </submittedName>
</protein>